<dbReference type="GO" id="GO:0005737">
    <property type="term" value="C:cytoplasm"/>
    <property type="evidence" value="ECO:0000318"/>
    <property type="project" value="GO_Central"/>
</dbReference>
<feature type="region of interest" description="Disordered" evidence="3">
    <location>
        <begin position="957"/>
        <end position="1007"/>
    </location>
</feature>
<dbReference type="GeneTree" id="ENSGT00390000005554"/>
<reference evidence="4" key="1">
    <citation type="submission" date="2007-04" db="EMBL/GenBank/DDBJ databases">
        <authorList>
            <consortium name="NIH - Zebrafish Gene Collection (ZGC) project"/>
        </authorList>
    </citation>
    <scope>NUCLEOTIDE SEQUENCE [LARGE SCALE MRNA]</scope>
    <source>
        <tissue evidence="4">Testes</tissue>
    </source>
</reference>
<dbReference type="EMBL" id="BC139551">
    <property type="protein sequence ID" value="AAI39552.1"/>
    <property type="molecule type" value="mRNA"/>
</dbReference>
<evidence type="ECO:0000256" key="3">
    <source>
        <dbReference type="SAM" id="MobiDB-lite"/>
    </source>
</evidence>
<dbReference type="Bgee" id="ENSDARG00000062355">
    <property type="expression patterns" value="Expressed in testis and 16 other cell types or tissues"/>
</dbReference>
<dbReference type="AlphaFoldDB" id="A4QNW8"/>
<dbReference type="OrthoDB" id="1927454at2759"/>
<evidence type="ECO:0000256" key="1">
    <source>
        <dbReference type="ARBA" id="ARBA00023054"/>
    </source>
</evidence>
<dbReference type="InterPro" id="IPR019347">
    <property type="entry name" value="Axonemal_dynein_light_chain"/>
</dbReference>
<dbReference type="AGR" id="ZFIN:ZDB-GENE-050208-341"/>
<accession>A0A8M1NCX3</accession>
<reference evidence="7" key="5">
    <citation type="journal article" date="2016" name="BMC Genomics">
        <title>Gene evolution and gene expression after whole genome duplication in fish: the PhyloFish database.</title>
        <authorList>
            <person name="Pasquier J."/>
            <person name="Cabau C."/>
            <person name="Nguyen T."/>
            <person name="Jouanno E."/>
            <person name="Severac D."/>
            <person name="Braasch I."/>
            <person name="Journot L."/>
            <person name="Pontarotti P."/>
            <person name="Klopp C."/>
            <person name="Postlethwait J.H."/>
            <person name="Guiguen Y."/>
            <person name="Bobe J."/>
        </authorList>
    </citation>
    <scope>NUCLEOTIDE SEQUENCE</scope>
</reference>
<dbReference type="Pfam" id="PF10211">
    <property type="entry name" value="Ax_dynein_light"/>
    <property type="match status" value="1"/>
</dbReference>
<evidence type="ECO:0000256" key="2">
    <source>
        <dbReference type="SAM" id="Coils"/>
    </source>
</evidence>
<evidence type="ECO:0000313" key="8">
    <source>
        <dbReference type="ZFIN" id="ZDB-GENE-050208-341"/>
    </source>
</evidence>
<dbReference type="Ensembl" id="ENSDART00000090069.6">
    <property type="protein sequence ID" value="ENSDARP00000084502.6"/>
    <property type="gene ID" value="ENSDARG00000062355.7"/>
</dbReference>
<dbReference type="STRING" id="7955.ENSDARP00000084502"/>
<dbReference type="ZFIN" id="ZDB-GENE-050208-341">
    <property type="gene designation" value="axdnd1"/>
</dbReference>
<accession>F6P7F6</accession>
<evidence type="ECO:0000313" key="5">
    <source>
        <dbReference type="Ensembl" id="ENSDARP00000084502"/>
    </source>
</evidence>
<dbReference type="ExpressionAtlas" id="A4QNW8">
    <property type="expression patterns" value="baseline and differential"/>
</dbReference>
<feature type="coiled-coil region" evidence="2">
    <location>
        <begin position="335"/>
        <end position="362"/>
    </location>
</feature>
<keyword evidence="1 2" id="KW-0175">Coiled coil</keyword>
<dbReference type="KEGG" id="dre:557839"/>
<feature type="compositionally biased region" description="Basic and acidic residues" evidence="3">
    <location>
        <begin position="827"/>
        <end position="841"/>
    </location>
</feature>
<evidence type="ECO:0000313" key="7">
    <source>
        <dbReference type="RefSeq" id="NP_001082846.1"/>
    </source>
</evidence>
<dbReference type="PaxDb" id="7955-ENSDARP00000084502"/>
<sequence>MSLKCSPNPPADRAKPESYRTRTSTANLVAELPRAREKTPIKDKSSLQDCNDLIPDELLATLTSTACPQDRLAPLRLTKTPKDFKVCLIHRPDAVWHHPVRRKKYQYFLNQPTSLTGAGRDISFLCDCLGSQKDALPVIPMANRRSALHHGDHNDTNPLETLIPEEYHIIKNKGLKGLQCYDDKFTVLLEDEKNKLRVFPSMKPSGRLEVVQLMKVMDKMLEKAGVNEEFQELTEISQIENLLELIQTEQNIYNIVFHEVIRQVSVECAERGQLLAKLRQKYVALLDRIPRQVKGLHTQTLAQRALDRRLTEEILHFKNSIASLNMELSAMKVHDENVSKEAEEAKEELAKALEESQRNANIVAEYHELYELQRKRLEGQMSHLDGERDLWRKATYSLAVKIIKINKLHLVRRLHISEQTWAKAADRFTFFLTAKDSEYFSHIMDLTNRWKDTLANFMQNLIRVENKQREIIKSFHSNIVKWQKFFEEKSRHPTMKVDKSSDEELSQDLREWSKVLTQQCERYGGEDLVSGQETLELLKKLQESWIEVCLDLFKRHTGPDGGPPKGQEAMRGLKRTITEFLSQLGIRINGESGIHAMLMFLIDTMESWSRILNPLSGPPKEQALGDWLKLKEALGSLVNLSEEALLLVDSTQSEQDRGKNIPHIKIEMEDVLKTMKEFLFSQENFFDCENMRLRDEVTSLHNKMIHWMVDLLLLMVPIHSDDQEPFLPAPELNIVVNVSVEKLEEDARNISTKLDYFSKYITSSCQAIIEEVIRKSSNQDETENELYELAKLQKECGEWLEACRLLLMDVKGSSAELKLNGKVVPRSPKEQSEEHTEKEEPLDLEDANEPYDEYEEEKAGKHDKDGSVIKLIGHDGNITEKTLREDTVQLKGTEELVITPHTEKAQDAFSSLETIRTLQQELLAVETRAINSEVRALKAEEELQAALDKIQDLERQLQARPSVETKSSKKNAPKTPSKPVATSEAKTKSQNPESSPKLSRGTKKRLM</sequence>
<dbReference type="EMBL" id="CR381682">
    <property type="status" value="NOT_ANNOTATED_CDS"/>
    <property type="molecule type" value="Genomic_DNA"/>
</dbReference>
<reference evidence="5 6" key="3">
    <citation type="journal article" date="2013" name="Nature">
        <title>The zebrafish reference genome sequence and its relationship to the human genome.</title>
        <authorList>
            <consortium name="Genome Reference Consortium Zebrafish"/>
            <person name="Howe K."/>
            <person name="Clark M.D."/>
            <person name="Torroja C.F."/>
            <person name="Torrance J."/>
            <person name="Berthelot C."/>
            <person name="Muffato M."/>
            <person name="Collins J.E."/>
            <person name="Humphray S."/>
            <person name="McLaren K."/>
            <person name="Matthews L."/>
            <person name="McLaren S."/>
            <person name="Sealy I."/>
            <person name="Caccamo M."/>
            <person name="Churcher C."/>
            <person name="Scott C."/>
            <person name="Barrett J.C."/>
            <person name="Koch R."/>
            <person name="Rauch G.J."/>
            <person name="White S."/>
            <person name="Chow W."/>
            <person name="Kilian B."/>
            <person name="Quintais L.T."/>
            <person name="Guerra-Assuncao J.A."/>
            <person name="Zhou Y."/>
            <person name="Gu Y."/>
            <person name="Yen J."/>
            <person name="Vogel J.H."/>
            <person name="Eyre T."/>
            <person name="Redmond S."/>
            <person name="Banerjee R."/>
            <person name="Chi J."/>
            <person name="Fu B."/>
            <person name="Langley E."/>
            <person name="Maguire S.F."/>
            <person name="Laird G.K."/>
            <person name="Lloyd D."/>
            <person name="Kenyon E."/>
            <person name="Donaldson S."/>
            <person name="Sehra H."/>
            <person name="Almeida-King J."/>
            <person name="Loveland J."/>
            <person name="Trevanion S."/>
            <person name="Jones M."/>
            <person name="Quail M."/>
            <person name="Willey D."/>
            <person name="Hunt A."/>
            <person name="Burton J."/>
            <person name="Sims S."/>
            <person name="McLay K."/>
            <person name="Plumb B."/>
            <person name="Davis J."/>
            <person name="Clee C."/>
            <person name="Oliver K."/>
            <person name="Clark R."/>
            <person name="Riddle C."/>
            <person name="Elliot D."/>
            <person name="Eliott D."/>
            <person name="Threadgold G."/>
            <person name="Harden G."/>
            <person name="Ware D."/>
            <person name="Begum S."/>
            <person name="Mortimore B."/>
            <person name="Mortimer B."/>
            <person name="Kerry G."/>
            <person name="Heath P."/>
            <person name="Phillimore B."/>
            <person name="Tracey A."/>
            <person name="Corby N."/>
            <person name="Dunn M."/>
            <person name="Johnson C."/>
            <person name="Wood J."/>
            <person name="Clark S."/>
            <person name="Pelan S."/>
            <person name="Griffiths G."/>
            <person name="Smith M."/>
            <person name="Glithero R."/>
            <person name="Howden P."/>
            <person name="Barker N."/>
            <person name="Lloyd C."/>
            <person name="Stevens C."/>
            <person name="Harley J."/>
            <person name="Holt K."/>
            <person name="Panagiotidis G."/>
            <person name="Lovell J."/>
            <person name="Beasley H."/>
            <person name="Henderson C."/>
            <person name="Gordon D."/>
            <person name="Auger K."/>
            <person name="Wright D."/>
            <person name="Collins J."/>
            <person name="Raisen C."/>
            <person name="Dyer L."/>
            <person name="Leung K."/>
            <person name="Robertson L."/>
            <person name="Ambridge K."/>
            <person name="Leongamornlert D."/>
            <person name="McGuire S."/>
            <person name="Gilderthorp R."/>
            <person name="Griffiths C."/>
            <person name="Manthravadi D."/>
            <person name="Nichol S."/>
            <person name="Barker G."/>
            <person name="Whitehead S."/>
            <person name="Kay M."/>
            <person name="Brown J."/>
            <person name="Murnane C."/>
            <person name="Gray E."/>
            <person name="Humphries M."/>
            <person name="Sycamore N."/>
            <person name="Barker D."/>
            <person name="Saunders D."/>
            <person name="Wallis J."/>
            <person name="Babbage A."/>
            <person name="Hammond S."/>
            <person name="Mashreghi-Mohammadi M."/>
            <person name="Barr L."/>
            <person name="Martin S."/>
            <person name="Wray P."/>
            <person name="Ellington A."/>
            <person name="Matthews N."/>
            <person name="Ellwood M."/>
            <person name="Woodmansey R."/>
            <person name="Clark G."/>
            <person name="Cooper J."/>
            <person name="Cooper J."/>
            <person name="Tromans A."/>
            <person name="Grafham D."/>
            <person name="Skuce C."/>
            <person name="Pandian R."/>
            <person name="Andrews R."/>
            <person name="Harrison E."/>
            <person name="Kimberley A."/>
            <person name="Garnett J."/>
            <person name="Fosker N."/>
            <person name="Hall R."/>
            <person name="Garner P."/>
            <person name="Kelly D."/>
            <person name="Bird C."/>
            <person name="Palmer S."/>
            <person name="Gehring I."/>
            <person name="Berger A."/>
            <person name="Dooley C.M."/>
            <person name="Ersan-Urun Z."/>
            <person name="Eser C."/>
            <person name="Geiger H."/>
            <person name="Geisler M."/>
            <person name="Karotki L."/>
            <person name="Kirn A."/>
            <person name="Konantz J."/>
            <person name="Konantz M."/>
            <person name="Oberlander M."/>
            <person name="Rudolph-Geiger S."/>
            <person name="Teucke M."/>
            <person name="Lanz C."/>
            <person name="Raddatz G."/>
            <person name="Osoegawa K."/>
            <person name="Zhu B."/>
            <person name="Rapp A."/>
            <person name="Widaa S."/>
            <person name="Langford C."/>
            <person name="Yang F."/>
            <person name="Schuster S.C."/>
            <person name="Carter N.P."/>
            <person name="Harrow J."/>
            <person name="Ning Z."/>
            <person name="Herrero J."/>
            <person name="Searle S.M."/>
            <person name="Enright A."/>
            <person name="Geisler R."/>
            <person name="Plasterk R.H."/>
            <person name="Lee C."/>
            <person name="Westerfield M."/>
            <person name="de Jong P.J."/>
            <person name="Zon L.I."/>
            <person name="Postlethwait J.H."/>
            <person name="Nusslein-Volhard C."/>
            <person name="Hubbard T.J."/>
            <person name="Roest Crollius H."/>
            <person name="Rogers J."/>
            <person name="Stemple D.L."/>
        </authorList>
    </citation>
    <scope>NUCLEOTIDE SEQUENCE [LARGE SCALE GENOMIC DNA]</scope>
    <source>
        <strain evidence="5">Tuebingen</strain>
    </source>
</reference>
<dbReference type="OMA" id="KKECYEW"/>
<dbReference type="HOGENOM" id="CLU_006021_0_0_1"/>
<proteinExistence type="evidence at transcript level"/>
<dbReference type="GeneID" id="557839"/>
<evidence type="ECO:0000313" key="6">
    <source>
        <dbReference type="Proteomes" id="UP000000437"/>
    </source>
</evidence>
<feature type="region of interest" description="Disordered" evidence="3">
    <location>
        <begin position="821"/>
        <end position="862"/>
    </location>
</feature>
<feature type="compositionally biased region" description="Polar residues" evidence="3">
    <location>
        <begin position="988"/>
        <end position="997"/>
    </location>
</feature>
<reference evidence="7" key="6">
    <citation type="submission" date="2025-04" db="UniProtKB">
        <authorList>
            <consortium name="RefSeq"/>
        </authorList>
    </citation>
    <scope>IDENTIFICATION</scope>
</reference>
<organism evidence="4">
    <name type="scientific">Danio rerio</name>
    <name type="common">Zebrafish</name>
    <name type="synonym">Brachydanio rerio</name>
    <dbReference type="NCBI Taxonomy" id="7955"/>
    <lineage>
        <taxon>Eukaryota</taxon>
        <taxon>Metazoa</taxon>
        <taxon>Chordata</taxon>
        <taxon>Craniata</taxon>
        <taxon>Vertebrata</taxon>
        <taxon>Euteleostomi</taxon>
        <taxon>Actinopterygii</taxon>
        <taxon>Neopterygii</taxon>
        <taxon>Teleostei</taxon>
        <taxon>Ostariophysi</taxon>
        <taxon>Cypriniformes</taxon>
        <taxon>Danionidae</taxon>
        <taxon>Danioninae</taxon>
        <taxon>Danio</taxon>
    </lineage>
</organism>
<evidence type="ECO:0000313" key="4">
    <source>
        <dbReference type="EMBL" id="AAI39552.1"/>
    </source>
</evidence>
<dbReference type="CTD" id="126859"/>
<protein>
    <submittedName>
        <fullName evidence="5">Axonemal dynein light chain domain-containing 1</fullName>
    </submittedName>
    <submittedName>
        <fullName evidence="7">Axonemal dynein light chain domain-containing protein 1</fullName>
    </submittedName>
    <submittedName>
        <fullName evidence="4">Si:dkey-171o17.5 protein</fullName>
    </submittedName>
</protein>
<dbReference type="PANTHER" id="PTHR23052">
    <property type="entry name" value="AXONEMAL DYNEIN LIGHT CHAIN DOMAIN-CONTAINING PROTEIN 1"/>
    <property type="match status" value="1"/>
</dbReference>
<feature type="compositionally biased region" description="Acidic residues" evidence="3">
    <location>
        <begin position="842"/>
        <end position="856"/>
    </location>
</feature>
<dbReference type="Proteomes" id="UP000000437">
    <property type="component" value="Chromosome 22"/>
</dbReference>
<feature type="region of interest" description="Disordered" evidence="3">
    <location>
        <begin position="1"/>
        <end position="28"/>
    </location>
</feature>
<name>A4QNW8_DANRE</name>
<reference evidence="5" key="2">
    <citation type="submission" date="2012-02" db="UniProtKB">
        <authorList>
            <consortium name="Ensembl"/>
        </authorList>
    </citation>
    <scope>IDENTIFICATION</scope>
    <source>
        <strain evidence="5">Tuebingen</strain>
    </source>
</reference>
<dbReference type="SMR" id="A4QNW8"/>
<dbReference type="RefSeq" id="NP_001082846.1">
    <property type="nucleotide sequence ID" value="NM_001089377.1"/>
</dbReference>
<accession>A4QNW8</accession>
<dbReference type="eggNOG" id="ENOG502QSV4">
    <property type="taxonomic scope" value="Eukaryota"/>
</dbReference>
<dbReference type="PANTHER" id="PTHR23052:SF1">
    <property type="entry name" value="AXONEMAL DYNEIN LIGHT CHAIN DOMAIN-CONTAINING PROTEIN 1"/>
    <property type="match status" value="1"/>
</dbReference>
<dbReference type="InterPro" id="IPR052845">
    <property type="entry name" value="Axonemal_dynein_LC_domain"/>
</dbReference>
<reference evidence="7" key="4">
    <citation type="journal article" date="2015" name="Nat. Commun.">
        <title>RFX transcription factors are essential for hearing in mice.</title>
        <authorList>
            <person name="Elkon R."/>
            <person name="Milon B."/>
            <person name="Morrison L."/>
            <person name="Shah M."/>
            <person name="Vijayakumar S."/>
            <person name="Racherla M."/>
            <person name="Leitch C.C."/>
            <person name="Silipino L."/>
            <person name="Hadi S."/>
            <person name="Weiss-Gayet M."/>
            <person name="Barras E."/>
            <person name="Schmid C.D."/>
            <person name="Ait-Lounis A."/>
            <person name="Barnes A."/>
            <person name="Song Y."/>
            <person name="Eisenman D.J."/>
            <person name="Eliyahu E."/>
            <person name="Frolenkov G.I."/>
            <person name="Strome S.E."/>
            <person name="Durand B."/>
            <person name="Zaghloul N.A."/>
            <person name="Jones S.M."/>
            <person name="Reith W."/>
            <person name="Hertzano R."/>
        </authorList>
    </citation>
    <scope>NUCLEOTIDE SEQUENCE</scope>
</reference>
<gene>
    <name evidence="5 7 8" type="primary">axdnd1</name>
    <name evidence="4 7" type="synonym">si:dkey-171o17.5</name>
</gene>
<keyword evidence="6" id="KW-1185">Reference proteome</keyword>